<keyword evidence="1" id="KW-0732">Signal</keyword>
<dbReference type="EMBL" id="SRLO01000030">
    <property type="protein sequence ID" value="TNN83916.1"/>
    <property type="molecule type" value="Genomic_DNA"/>
</dbReference>
<feature type="chain" id="PRO_5021475704" evidence="1">
    <location>
        <begin position="24"/>
        <end position="129"/>
    </location>
</feature>
<reference evidence="2 3" key="1">
    <citation type="submission" date="2019-03" db="EMBL/GenBank/DDBJ databases">
        <title>First draft genome of Liparis tanakae, snailfish: a comprehensive survey of snailfish specific genes.</title>
        <authorList>
            <person name="Kim W."/>
            <person name="Song I."/>
            <person name="Jeong J.-H."/>
            <person name="Kim D."/>
            <person name="Kim S."/>
            <person name="Ryu S."/>
            <person name="Song J.Y."/>
            <person name="Lee S.K."/>
        </authorList>
    </citation>
    <scope>NUCLEOTIDE SEQUENCE [LARGE SCALE GENOMIC DNA]</scope>
    <source>
        <tissue evidence="2">Muscle</tissue>
    </source>
</reference>
<proteinExistence type="predicted"/>
<dbReference type="AlphaFoldDB" id="A0A4Z2J172"/>
<evidence type="ECO:0000313" key="3">
    <source>
        <dbReference type="Proteomes" id="UP000314294"/>
    </source>
</evidence>
<evidence type="ECO:0000256" key="1">
    <source>
        <dbReference type="SAM" id="SignalP"/>
    </source>
</evidence>
<keyword evidence="3" id="KW-1185">Reference proteome</keyword>
<feature type="signal peptide" evidence="1">
    <location>
        <begin position="1"/>
        <end position="23"/>
    </location>
</feature>
<dbReference type="Proteomes" id="UP000314294">
    <property type="component" value="Unassembled WGS sequence"/>
</dbReference>
<name>A0A4Z2J172_9TELE</name>
<comment type="caution">
    <text evidence="2">The sequence shown here is derived from an EMBL/GenBank/DDBJ whole genome shotgun (WGS) entry which is preliminary data.</text>
</comment>
<gene>
    <name evidence="2" type="ORF">EYF80_005787</name>
</gene>
<organism evidence="2 3">
    <name type="scientific">Liparis tanakae</name>
    <name type="common">Tanaka's snailfish</name>
    <dbReference type="NCBI Taxonomy" id="230148"/>
    <lineage>
        <taxon>Eukaryota</taxon>
        <taxon>Metazoa</taxon>
        <taxon>Chordata</taxon>
        <taxon>Craniata</taxon>
        <taxon>Vertebrata</taxon>
        <taxon>Euteleostomi</taxon>
        <taxon>Actinopterygii</taxon>
        <taxon>Neopterygii</taxon>
        <taxon>Teleostei</taxon>
        <taxon>Neoteleostei</taxon>
        <taxon>Acanthomorphata</taxon>
        <taxon>Eupercaria</taxon>
        <taxon>Perciformes</taxon>
        <taxon>Cottioidei</taxon>
        <taxon>Cottales</taxon>
        <taxon>Liparidae</taxon>
        <taxon>Liparis</taxon>
    </lineage>
</organism>
<protein>
    <submittedName>
        <fullName evidence="2">Uncharacterized protein</fullName>
    </submittedName>
</protein>
<evidence type="ECO:0000313" key="2">
    <source>
        <dbReference type="EMBL" id="TNN83916.1"/>
    </source>
</evidence>
<sequence>MAGGCWWTAGLLVLAACVETDFGSPPRGAGCRRVSDRDRCSRHFKVILGFRHPGCLVAPLSTSCSYGSTSDSGEPGMLLLQQRIPREEAAIPFQPGQEEVASLHYWRAGGGKNIPGQNKTWQLLWAVQS</sequence>
<accession>A0A4Z2J172</accession>